<evidence type="ECO:0000256" key="3">
    <source>
        <dbReference type="ARBA" id="ARBA00022448"/>
    </source>
</evidence>
<feature type="transmembrane region" description="Helical" evidence="8">
    <location>
        <begin position="83"/>
        <end position="104"/>
    </location>
</feature>
<gene>
    <name evidence="9" type="ORF">CFRA_00655</name>
</gene>
<dbReference type="PANTHER" id="PTHR30269">
    <property type="entry name" value="TRANSMEMBRANE PROTEIN YFCA"/>
    <property type="match status" value="1"/>
</dbReference>
<keyword evidence="7 8" id="KW-0472">Membrane</keyword>
<dbReference type="InterPro" id="IPR002781">
    <property type="entry name" value="TM_pro_TauE-like"/>
</dbReference>
<comment type="subcellular location">
    <subcellularLocation>
        <location evidence="1 8">Cell membrane</location>
        <topology evidence="1 8">Multi-pass membrane protein</topology>
    </subcellularLocation>
</comment>
<dbReference type="GO" id="GO:0005886">
    <property type="term" value="C:plasma membrane"/>
    <property type="evidence" value="ECO:0007669"/>
    <property type="project" value="UniProtKB-SubCell"/>
</dbReference>
<evidence type="ECO:0000256" key="7">
    <source>
        <dbReference type="ARBA" id="ARBA00023136"/>
    </source>
</evidence>
<dbReference type="STRING" id="1437875.CFRA_00655"/>
<feature type="transmembrane region" description="Helical" evidence="8">
    <location>
        <begin position="237"/>
        <end position="255"/>
    </location>
</feature>
<keyword evidence="3" id="KW-0813">Transport</keyword>
<name>A0A1L7CQE5_9CORY</name>
<feature type="transmembrane region" description="Helical" evidence="8">
    <location>
        <begin position="110"/>
        <end position="128"/>
    </location>
</feature>
<keyword evidence="4 8" id="KW-1003">Cell membrane</keyword>
<feature type="transmembrane region" description="Helical" evidence="8">
    <location>
        <begin position="140"/>
        <end position="159"/>
    </location>
</feature>
<accession>A0A1L7CQE5</accession>
<dbReference type="OrthoDB" id="554695at2"/>
<organism evidence="9 10">
    <name type="scientific">Corynebacterium frankenforstense DSM 45800</name>
    <dbReference type="NCBI Taxonomy" id="1437875"/>
    <lineage>
        <taxon>Bacteria</taxon>
        <taxon>Bacillati</taxon>
        <taxon>Actinomycetota</taxon>
        <taxon>Actinomycetes</taxon>
        <taxon>Mycobacteriales</taxon>
        <taxon>Corynebacteriaceae</taxon>
        <taxon>Corynebacterium</taxon>
    </lineage>
</organism>
<evidence type="ECO:0000256" key="8">
    <source>
        <dbReference type="RuleBase" id="RU363041"/>
    </source>
</evidence>
<evidence type="ECO:0000256" key="2">
    <source>
        <dbReference type="ARBA" id="ARBA00009142"/>
    </source>
</evidence>
<evidence type="ECO:0000256" key="4">
    <source>
        <dbReference type="ARBA" id="ARBA00022475"/>
    </source>
</evidence>
<keyword evidence="10" id="KW-1185">Reference proteome</keyword>
<sequence>MLFLGLSAEALAVLAGGALVAGWVDAVVGGGGLILIPLIMAVAPELAPAVAVATNKVAVICGTGSAAVTLMRKARPPVQLLRYYLPVAVICAMAGAATTSLVPAEVMRPLVIVLMLAAGLVVAANPALGRETSAPLPGRARRLLALVALAVLCYYDGMFGPGSGVFFIMIFAGILARDFLASAALAKTVNTATAVGGLAVFIVTGHVAWGLALVLAAANVVGAQLGARTVIAGGTRFLRAALLVVVVVMGGYLAWQQWG</sequence>
<dbReference type="PANTHER" id="PTHR30269:SF0">
    <property type="entry name" value="MEMBRANE TRANSPORTER PROTEIN YFCA-RELATED"/>
    <property type="match status" value="1"/>
</dbReference>
<proteinExistence type="inferred from homology"/>
<keyword evidence="6 8" id="KW-1133">Transmembrane helix</keyword>
<dbReference type="AlphaFoldDB" id="A0A1L7CQE5"/>
<evidence type="ECO:0000256" key="1">
    <source>
        <dbReference type="ARBA" id="ARBA00004651"/>
    </source>
</evidence>
<keyword evidence="5 8" id="KW-0812">Transmembrane</keyword>
<dbReference type="InterPro" id="IPR052017">
    <property type="entry name" value="TSUP"/>
</dbReference>
<dbReference type="Pfam" id="PF01925">
    <property type="entry name" value="TauE"/>
    <property type="match status" value="1"/>
</dbReference>
<dbReference type="RefSeq" id="WP_075663021.1">
    <property type="nucleotide sequence ID" value="NZ_CP009247.1"/>
</dbReference>
<evidence type="ECO:0000313" key="9">
    <source>
        <dbReference type="EMBL" id="APT88049.1"/>
    </source>
</evidence>
<evidence type="ECO:0000256" key="5">
    <source>
        <dbReference type="ARBA" id="ARBA00022692"/>
    </source>
</evidence>
<comment type="similarity">
    <text evidence="2 8">Belongs to the 4-toluene sulfonate uptake permease (TSUP) (TC 2.A.102) family.</text>
</comment>
<dbReference type="Proteomes" id="UP000185434">
    <property type="component" value="Chromosome"/>
</dbReference>
<feature type="transmembrane region" description="Helical" evidence="8">
    <location>
        <begin position="198"/>
        <end position="217"/>
    </location>
</feature>
<dbReference type="KEGG" id="cfk:CFRA_00655"/>
<evidence type="ECO:0000313" key="10">
    <source>
        <dbReference type="Proteomes" id="UP000185434"/>
    </source>
</evidence>
<reference evidence="9 10" key="1">
    <citation type="submission" date="2014-08" db="EMBL/GenBank/DDBJ databases">
        <title>Complete genome sequence of Corynebacterium frankenforstense ST18(T) (=DSM 45800(T)), isolated from raw cow milk.</title>
        <authorList>
            <person name="Ruckert C."/>
            <person name="Albersmeier A."/>
            <person name="Winkler A."/>
            <person name="Lipski A."/>
            <person name="Kalinowski J."/>
        </authorList>
    </citation>
    <scope>NUCLEOTIDE SEQUENCE [LARGE SCALE GENOMIC DNA]</scope>
    <source>
        <strain evidence="9 10">ST18</strain>
    </source>
</reference>
<feature type="transmembrane region" description="Helical" evidence="8">
    <location>
        <begin position="12"/>
        <end position="40"/>
    </location>
</feature>
<dbReference type="EMBL" id="CP009247">
    <property type="protein sequence ID" value="APT88049.1"/>
    <property type="molecule type" value="Genomic_DNA"/>
</dbReference>
<protein>
    <recommendedName>
        <fullName evidence="8">Probable membrane transporter protein</fullName>
    </recommendedName>
</protein>
<evidence type="ECO:0000256" key="6">
    <source>
        <dbReference type="ARBA" id="ARBA00022989"/>
    </source>
</evidence>